<protein>
    <submittedName>
        <fullName evidence="2">Uncharacterized protein</fullName>
    </submittedName>
</protein>
<dbReference type="OMA" id="HEIMTAQ"/>
<organism evidence="2 3">
    <name type="scientific">Aspergillus novofumigatus (strain IBT 16806)</name>
    <dbReference type="NCBI Taxonomy" id="1392255"/>
    <lineage>
        <taxon>Eukaryota</taxon>
        <taxon>Fungi</taxon>
        <taxon>Dikarya</taxon>
        <taxon>Ascomycota</taxon>
        <taxon>Pezizomycotina</taxon>
        <taxon>Eurotiomycetes</taxon>
        <taxon>Eurotiomycetidae</taxon>
        <taxon>Eurotiales</taxon>
        <taxon>Aspergillaceae</taxon>
        <taxon>Aspergillus</taxon>
        <taxon>Aspergillus subgen. Fumigati</taxon>
    </lineage>
</organism>
<dbReference type="AlphaFoldDB" id="A0A2I1BW94"/>
<reference evidence="3" key="1">
    <citation type="journal article" date="2018" name="Proc. Natl. Acad. Sci. U.S.A.">
        <title>Linking secondary metabolites to gene clusters through genome sequencing of six diverse Aspergillus species.</title>
        <authorList>
            <person name="Kaerboelling I."/>
            <person name="Vesth T.C."/>
            <person name="Frisvad J.C."/>
            <person name="Nybo J.L."/>
            <person name="Theobald S."/>
            <person name="Kuo A."/>
            <person name="Bowyer P."/>
            <person name="Matsuda Y."/>
            <person name="Mondo S."/>
            <person name="Lyhne E.K."/>
            <person name="Kogle M.E."/>
            <person name="Clum A."/>
            <person name="Lipzen A."/>
            <person name="Salamov A."/>
            <person name="Ngan C.Y."/>
            <person name="Daum C."/>
            <person name="Chiniquy J."/>
            <person name="Barry K."/>
            <person name="LaButti K."/>
            <person name="Haridas S."/>
            <person name="Simmons B.A."/>
            <person name="Magnuson J.K."/>
            <person name="Mortensen U.H."/>
            <person name="Larsen T.O."/>
            <person name="Grigoriev I.V."/>
            <person name="Baker S.E."/>
            <person name="Andersen M.R."/>
        </authorList>
    </citation>
    <scope>NUCLEOTIDE SEQUENCE [LARGE SCALE GENOMIC DNA]</scope>
    <source>
        <strain evidence="3">IBT 16806</strain>
    </source>
</reference>
<dbReference type="InterPro" id="IPR005197">
    <property type="entry name" value="Glyco_hydro_71"/>
</dbReference>
<evidence type="ECO:0000313" key="3">
    <source>
        <dbReference type="Proteomes" id="UP000234474"/>
    </source>
</evidence>
<comment type="caution">
    <text evidence="2">The sequence shown here is derived from an EMBL/GenBank/DDBJ whole genome shotgun (WGS) entry which is preliminary data.</text>
</comment>
<dbReference type="OrthoDB" id="1046782at2759"/>
<dbReference type="RefSeq" id="XP_024678249.1">
    <property type="nucleotide sequence ID" value="XM_024825907.1"/>
</dbReference>
<dbReference type="CDD" id="cd11577">
    <property type="entry name" value="GH71"/>
    <property type="match status" value="1"/>
</dbReference>
<dbReference type="STRING" id="1392255.A0A2I1BW94"/>
<accession>A0A2I1BW94</accession>
<feature type="chain" id="PRO_5014198992" evidence="1">
    <location>
        <begin position="21"/>
        <end position="216"/>
    </location>
</feature>
<dbReference type="Gene3D" id="3.20.20.80">
    <property type="entry name" value="Glycosidases"/>
    <property type="match status" value="1"/>
</dbReference>
<name>A0A2I1BW94_ASPN1</name>
<dbReference type="Proteomes" id="UP000234474">
    <property type="component" value="Unassembled WGS sequence"/>
</dbReference>
<dbReference type="EMBL" id="MSZS01000009">
    <property type="protein sequence ID" value="PKX89654.1"/>
    <property type="molecule type" value="Genomic_DNA"/>
</dbReference>
<keyword evidence="1" id="KW-0732">Signal</keyword>
<dbReference type="PROSITE" id="PS51257">
    <property type="entry name" value="PROKAR_LIPOPROTEIN"/>
    <property type="match status" value="1"/>
</dbReference>
<dbReference type="GeneID" id="36533232"/>
<feature type="signal peptide" evidence="1">
    <location>
        <begin position="1"/>
        <end position="20"/>
    </location>
</feature>
<evidence type="ECO:0000256" key="1">
    <source>
        <dbReference type="SAM" id="SignalP"/>
    </source>
</evidence>
<sequence>MMLRILYILVAFLSCSRVRAAAVFAHFMVGNTENFTVDDCTHNMQLALDAHIDAFALNMASGWYYNLQAVANAFAAAPGNGSWPEAEVISMIHEFGALDAYYKYHGKPFASTFEGPGNAKDWINIKAQTECFFMPDLSSVEAGPAMELAGGATDGLFSWVTWPWGNLNMTTYVDASYNQTLTAAGKPYMMPVSPWFYTNMPGYNKNWLWRGDDLWY</sequence>
<dbReference type="Pfam" id="PF03659">
    <property type="entry name" value="Glyco_hydro_71"/>
    <property type="match status" value="1"/>
</dbReference>
<dbReference type="VEuPathDB" id="FungiDB:P174DRAFT_435029"/>
<gene>
    <name evidence="2" type="ORF">P174DRAFT_435029</name>
</gene>
<keyword evidence="3" id="KW-1185">Reference proteome</keyword>
<dbReference type="GO" id="GO:0051118">
    <property type="term" value="F:glucan endo-1,3-alpha-glucosidase activity"/>
    <property type="evidence" value="ECO:0007669"/>
    <property type="project" value="InterPro"/>
</dbReference>
<proteinExistence type="predicted"/>
<evidence type="ECO:0000313" key="2">
    <source>
        <dbReference type="EMBL" id="PKX89654.1"/>
    </source>
</evidence>